<dbReference type="STRING" id="118967.SAMN02745191_0421"/>
<dbReference type="SUPFAM" id="SSF49373">
    <property type="entry name" value="Invasin/intimin cell-adhesion fragments"/>
    <property type="match status" value="1"/>
</dbReference>
<sequence>MKKLGIQFLSILLIVATLTGCSSNKPKDETAVVDQKETVMLFDESKTYENEKLESGKIVAQDVTIKNTTFEQDLIIDKQVGEGNVFLDGVEIKGQLIVNGGGENSVHIDNSKVNSISSNRPDGKVRIIVSENTSVDNLEIASETKLEVQGEIKNLSLTSSSTGSVVEIKENAQIKKVDLNATVELSSKAPIGQLDIKAASKVNLEAPVTTVTVSSNAQNTAITLGKDAVVGSLATETKVDVSGDGKLQTVLTTDKTNVTGNIKADTTTVSTNPIQDTNKEVAVATPTPVATQTPKPATPKPTVVPTQAPTATPETSNPTPAPTATPIPTSAWDGTTVDSSWYNDSTNSFVINKADQLAGLAQLVSDGNSFENKIITLNANIDLANFEWTPIGKGDTNSFKGIFDGNNLVIKNINITKSPSDDVTIPTGLFSVVSNGTIKNLNVVGNVSVDSNDCAGLIAGKITNTSTISNSTTSGSVTAKEVGGIAGLSTKGSIILNCSNVAIVNGTAGNTGGIVGQFVAANQSAIKNCVNNGTVNGVTSTGGIVGKMSQEDGTPNVYAIENCINNGSVNGGLTVGGIAGTGHFSSRTPNIIQFNAIVNSTNNGRVYSNFSSNSPTSVGGIAGEYTGQIIQTVNNGEVTSESIYNGVGKGAAGGIIGRGRSNEDFVDGEYYGIVLTDCINNGSVKGTWDNITGFAGIVAEGSYIGTSSSEVVINNFVEQTGLRLIGLTTNGGSYSLTINGRNNQEIKNPLYIASKEITINNCIITELNNDYGNAGREYTSASKMLVNFSGSNTKILKYNNTTAESLKLILLENSFFIDEITGKYSVDSINSKIMINDQILNFDTTYPGYGDYYFEGIGEIDWNAMESIVVKVNPQIGSDTTYKLYTMNEPQSIYNFSNDTTIVPKQSLNGQNKLIVELKNPNGKTTSYKIILKKNGSLPKPDLGVVGTFVNQRNTNEVIQIKYEDENYKVAVSDNNFGDLRIDEIEYNADGSIKQETLNRYIGGYSNNVYFTLREDNTLEITKKSNDQYPNVQVGDVYSLLDTNPVTISNFEVEYRRGENVIVRFTLDKGFTFDNYNSQLTSIDMVSEQYTNLLSSSDSNVVQNAAKLIGNDIILTYYYKQGDVSYPLTTGNNNPLVKNKLWGGYLADMDGNYLGDTNGTNIGYSLPNGSSSWQTWTNPSTVQPVGWLDTVDKLYVDIIVIYNGQITKETQSIDIPLENDRISLDITEHKLNVNETVQLTLTKPQSNNNLIVWSSSNENIATVDQNGLVSAKAKGKATISATHRGVTKTAIIEVTESAPGFNATVDSWGEEEEVVLEVKSLQPSTVPTDLDLVPEENSEQTDENKETDLIETTQESETQINETDLNF</sequence>
<evidence type="ECO:0000259" key="2">
    <source>
        <dbReference type="SMART" id="SM00635"/>
    </source>
</evidence>
<dbReference type="PROSITE" id="PS51257">
    <property type="entry name" value="PROKAR_LIPOPROTEIN"/>
    <property type="match status" value="1"/>
</dbReference>
<dbReference type="Gene3D" id="2.60.40.1080">
    <property type="match status" value="1"/>
</dbReference>
<feature type="region of interest" description="Disordered" evidence="1">
    <location>
        <begin position="1323"/>
        <end position="1367"/>
    </location>
</feature>
<feature type="compositionally biased region" description="Acidic residues" evidence="1">
    <location>
        <begin position="1332"/>
        <end position="1341"/>
    </location>
</feature>
<evidence type="ECO:0000313" key="4">
    <source>
        <dbReference type="Proteomes" id="UP000243297"/>
    </source>
</evidence>
<feature type="compositionally biased region" description="Polar residues" evidence="1">
    <location>
        <begin position="1350"/>
        <end position="1367"/>
    </location>
</feature>
<protein>
    <submittedName>
        <fullName evidence="3">Ig-like domain (Group 2)</fullName>
    </submittedName>
</protein>
<proteinExistence type="predicted"/>
<feature type="region of interest" description="Disordered" evidence="1">
    <location>
        <begin position="286"/>
        <end position="332"/>
    </location>
</feature>
<dbReference type="Proteomes" id="UP000243297">
    <property type="component" value="Unassembled WGS sequence"/>
</dbReference>
<accession>A0A1T4K9T1</accession>
<evidence type="ECO:0000256" key="1">
    <source>
        <dbReference type="SAM" id="MobiDB-lite"/>
    </source>
</evidence>
<evidence type="ECO:0000313" key="3">
    <source>
        <dbReference type="EMBL" id="SJZ39169.1"/>
    </source>
</evidence>
<gene>
    <name evidence="3" type="ORF">SAMN02745191_0421</name>
</gene>
<dbReference type="EMBL" id="FUWY01000001">
    <property type="protein sequence ID" value="SJZ39169.1"/>
    <property type="molecule type" value="Genomic_DNA"/>
</dbReference>
<organism evidence="3 4">
    <name type="scientific">Anaerorhabdus furcosa</name>
    <dbReference type="NCBI Taxonomy" id="118967"/>
    <lineage>
        <taxon>Bacteria</taxon>
        <taxon>Bacillati</taxon>
        <taxon>Bacillota</taxon>
        <taxon>Erysipelotrichia</taxon>
        <taxon>Erysipelotrichales</taxon>
        <taxon>Erysipelotrichaceae</taxon>
        <taxon>Anaerorhabdus</taxon>
    </lineage>
</organism>
<keyword evidence="4" id="KW-1185">Reference proteome</keyword>
<dbReference type="OrthoDB" id="1054616at2"/>
<dbReference type="RefSeq" id="WP_078710864.1">
    <property type="nucleotide sequence ID" value="NZ_FUWY01000001.1"/>
</dbReference>
<dbReference type="Gene3D" id="2.160.20.110">
    <property type="match status" value="1"/>
</dbReference>
<reference evidence="4" key="1">
    <citation type="submission" date="2017-02" db="EMBL/GenBank/DDBJ databases">
        <authorList>
            <person name="Varghese N."/>
            <person name="Submissions S."/>
        </authorList>
    </citation>
    <scope>NUCLEOTIDE SEQUENCE [LARGE SCALE GENOMIC DNA]</scope>
    <source>
        <strain evidence="4">ATCC 25662</strain>
    </source>
</reference>
<dbReference type="InterPro" id="IPR003343">
    <property type="entry name" value="Big_2"/>
</dbReference>
<dbReference type="SMART" id="SM00635">
    <property type="entry name" value="BID_2"/>
    <property type="match status" value="1"/>
</dbReference>
<feature type="domain" description="BIG2" evidence="2">
    <location>
        <begin position="1218"/>
        <end position="1293"/>
    </location>
</feature>
<feature type="compositionally biased region" description="Low complexity" evidence="1">
    <location>
        <begin position="286"/>
        <end position="318"/>
    </location>
</feature>
<name>A0A1T4K9T1_9FIRM</name>
<dbReference type="InterPro" id="IPR008964">
    <property type="entry name" value="Invasin/intimin_cell_adhesion"/>
</dbReference>
<dbReference type="Pfam" id="PF02368">
    <property type="entry name" value="Big_2"/>
    <property type="match status" value="1"/>
</dbReference>